<evidence type="ECO:0000259" key="2">
    <source>
        <dbReference type="Pfam" id="PF20237"/>
    </source>
</evidence>
<protein>
    <recommendedName>
        <fullName evidence="2">DUF6594 domain-containing protein</fullName>
    </recommendedName>
</protein>
<gene>
    <name evidence="3" type="ORF">K432DRAFT_304509</name>
</gene>
<evidence type="ECO:0000313" key="3">
    <source>
        <dbReference type="EMBL" id="OCK77315.1"/>
    </source>
</evidence>
<dbReference type="AlphaFoldDB" id="A0A8E2JC98"/>
<reference evidence="3 4" key="1">
    <citation type="journal article" date="2016" name="Nat. Commun.">
        <title>Ectomycorrhizal ecology is imprinted in the genome of the dominant symbiotic fungus Cenococcum geophilum.</title>
        <authorList>
            <consortium name="DOE Joint Genome Institute"/>
            <person name="Peter M."/>
            <person name="Kohler A."/>
            <person name="Ohm R.A."/>
            <person name="Kuo A."/>
            <person name="Krutzmann J."/>
            <person name="Morin E."/>
            <person name="Arend M."/>
            <person name="Barry K.W."/>
            <person name="Binder M."/>
            <person name="Choi C."/>
            <person name="Clum A."/>
            <person name="Copeland A."/>
            <person name="Grisel N."/>
            <person name="Haridas S."/>
            <person name="Kipfer T."/>
            <person name="LaButti K."/>
            <person name="Lindquist E."/>
            <person name="Lipzen A."/>
            <person name="Maire R."/>
            <person name="Meier B."/>
            <person name="Mihaltcheva S."/>
            <person name="Molinier V."/>
            <person name="Murat C."/>
            <person name="Poggeler S."/>
            <person name="Quandt C.A."/>
            <person name="Sperisen C."/>
            <person name="Tritt A."/>
            <person name="Tisserant E."/>
            <person name="Crous P.W."/>
            <person name="Henrissat B."/>
            <person name="Nehls U."/>
            <person name="Egli S."/>
            <person name="Spatafora J.W."/>
            <person name="Grigoriev I.V."/>
            <person name="Martin F.M."/>
        </authorList>
    </citation>
    <scope>NUCLEOTIDE SEQUENCE [LARGE SCALE GENOMIC DNA]</scope>
    <source>
        <strain evidence="3 4">CBS 459.81</strain>
    </source>
</reference>
<name>A0A8E2JC98_9PEZI</name>
<dbReference type="InterPro" id="IPR046529">
    <property type="entry name" value="DUF6594"/>
</dbReference>
<evidence type="ECO:0000256" key="1">
    <source>
        <dbReference type="SAM" id="Phobius"/>
    </source>
</evidence>
<dbReference type="Pfam" id="PF20237">
    <property type="entry name" value="DUF6594"/>
    <property type="match status" value="1"/>
</dbReference>
<keyword evidence="4" id="KW-1185">Reference proteome</keyword>
<dbReference type="PANTHER" id="PTHR34502">
    <property type="entry name" value="DUF6594 DOMAIN-CONTAINING PROTEIN-RELATED"/>
    <property type="match status" value="1"/>
</dbReference>
<feature type="transmembrane region" description="Helical" evidence="1">
    <location>
        <begin position="188"/>
        <end position="209"/>
    </location>
</feature>
<keyword evidence="1" id="KW-0812">Transmembrane</keyword>
<evidence type="ECO:0000313" key="4">
    <source>
        <dbReference type="Proteomes" id="UP000250266"/>
    </source>
</evidence>
<feature type="domain" description="DUF6594" evidence="2">
    <location>
        <begin position="8"/>
        <end position="263"/>
    </location>
</feature>
<organism evidence="3 4">
    <name type="scientific">Lepidopterella palustris CBS 459.81</name>
    <dbReference type="NCBI Taxonomy" id="1314670"/>
    <lineage>
        <taxon>Eukaryota</taxon>
        <taxon>Fungi</taxon>
        <taxon>Dikarya</taxon>
        <taxon>Ascomycota</taxon>
        <taxon>Pezizomycotina</taxon>
        <taxon>Dothideomycetes</taxon>
        <taxon>Pleosporomycetidae</taxon>
        <taxon>Mytilinidiales</taxon>
        <taxon>Argynnaceae</taxon>
        <taxon>Lepidopterella</taxon>
    </lineage>
</organism>
<keyword evidence="1" id="KW-1133">Transmembrane helix</keyword>
<dbReference type="Proteomes" id="UP000250266">
    <property type="component" value="Unassembled WGS sequence"/>
</dbReference>
<keyword evidence="1" id="KW-0472">Membrane</keyword>
<dbReference type="PANTHER" id="PTHR34502:SF3">
    <property type="entry name" value="DUF6594 DOMAIN-CONTAINING PROTEIN"/>
    <property type="match status" value="1"/>
</dbReference>
<accession>A0A8E2JC98</accession>
<feature type="transmembrane region" description="Helical" evidence="1">
    <location>
        <begin position="251"/>
        <end position="270"/>
    </location>
</feature>
<dbReference type="EMBL" id="KV745137">
    <property type="protein sequence ID" value="OCK77315.1"/>
    <property type="molecule type" value="Genomic_DNA"/>
</dbReference>
<feature type="non-terminal residue" evidence="3">
    <location>
        <position position="277"/>
    </location>
</feature>
<proteinExistence type="predicted"/>
<feature type="transmembrane region" description="Helical" evidence="1">
    <location>
        <begin position="221"/>
        <end position="244"/>
    </location>
</feature>
<sequence>VDNAPRGYPSLATFLDSDENFMIYRRFGYLQARLLLDKQDEMRKLEKKLEEMDSEDFENKSKRLITRDLKKRDAEPRQELFKAIEEKFCEYSNILTAAQTLMAFNRPAASDYKSVANYVRNKEPVVEEERQWIYLKEDMITLRAGREHALLDDGIERLFRLFHCRAIKETQMKSHGEEVYYTRSRIDFLVNGIITVMILVLLVVPVYILYHLINDVDTSRAYAICIGVLLVFTLAFSAVLSLFTRAKRHEILAAAAAYCAVLVVFLGNVGPQSGRSH</sequence>
<dbReference type="OrthoDB" id="3533814at2759"/>